<evidence type="ECO:0000256" key="2">
    <source>
        <dbReference type="ARBA" id="ARBA00022801"/>
    </source>
</evidence>
<dbReference type="AlphaFoldDB" id="A0A0L0QU94"/>
<dbReference type="PRINTS" id="PR00502">
    <property type="entry name" value="NUDIXFAMILY"/>
</dbReference>
<dbReference type="NCBIfam" id="TIGR02705">
    <property type="entry name" value="nudix_YtkD"/>
    <property type="match status" value="1"/>
</dbReference>
<dbReference type="EMBL" id="LGTO01000004">
    <property type="protein sequence ID" value="KNE22131.1"/>
    <property type="molecule type" value="Genomic_DNA"/>
</dbReference>
<dbReference type="GeneID" id="66869900"/>
<dbReference type="Gene3D" id="3.90.79.10">
    <property type="entry name" value="Nucleoside Triphosphate Pyrophosphohydrolase"/>
    <property type="match status" value="1"/>
</dbReference>
<organism evidence="4 5">
    <name type="scientific">Virgibacillus pantothenticus</name>
    <dbReference type="NCBI Taxonomy" id="1473"/>
    <lineage>
        <taxon>Bacteria</taxon>
        <taxon>Bacillati</taxon>
        <taxon>Bacillota</taxon>
        <taxon>Bacilli</taxon>
        <taxon>Bacillales</taxon>
        <taxon>Bacillaceae</taxon>
        <taxon>Virgibacillus</taxon>
    </lineage>
</organism>
<dbReference type="InterPro" id="IPR000086">
    <property type="entry name" value="NUDIX_hydrolase_dom"/>
</dbReference>
<keyword evidence="2 3" id="KW-0378">Hydrolase</keyword>
<dbReference type="InterPro" id="IPR015797">
    <property type="entry name" value="NUDIX_hydrolase-like_dom_sf"/>
</dbReference>
<dbReference type="InterPro" id="IPR020476">
    <property type="entry name" value="Nudix_hydrolase"/>
</dbReference>
<evidence type="ECO:0000313" key="4">
    <source>
        <dbReference type="EMBL" id="KNE22131.1"/>
    </source>
</evidence>
<dbReference type="InterPro" id="IPR020084">
    <property type="entry name" value="NUDIX_hydrolase_CS"/>
</dbReference>
<sequence>MYTFKDYYKNEVKLSFEDQPFSEHPLHVWVICVYEDKWLLTEHKERGIEFPGGKVEKGESAKEAAIREVKEETGGIVEQINYIGQYFVSGKSENVIKNVYFATVSSLEQQATYYETNGPVLLEVLPTDVKHREEFSFMMKDGVLKYCLSHVKRLR</sequence>
<proteinExistence type="inferred from homology"/>
<dbReference type="InterPro" id="IPR014078">
    <property type="entry name" value="Nudix_YtkD"/>
</dbReference>
<evidence type="ECO:0000313" key="5">
    <source>
        <dbReference type="Proteomes" id="UP000036780"/>
    </source>
</evidence>
<dbReference type="Proteomes" id="UP000036780">
    <property type="component" value="Unassembled WGS sequence"/>
</dbReference>
<dbReference type="Pfam" id="PF00293">
    <property type="entry name" value="NUDIX"/>
    <property type="match status" value="1"/>
</dbReference>
<comment type="caution">
    <text evidence="4">The sequence shown here is derived from an EMBL/GenBank/DDBJ whole genome shotgun (WGS) entry which is preliminary data.</text>
</comment>
<dbReference type="PATRIC" id="fig|1473.5.peg.3955"/>
<reference evidence="5" key="1">
    <citation type="submission" date="2015-07" db="EMBL/GenBank/DDBJ databases">
        <title>Fjat-10053 dsm26.</title>
        <authorList>
            <person name="Liu B."/>
            <person name="Wang J."/>
            <person name="Zhu Y."/>
            <person name="Liu G."/>
            <person name="Chen Q."/>
            <person name="Chen Z."/>
            <person name="Lan J."/>
            <person name="Che J."/>
            <person name="Ge C."/>
            <person name="Shi H."/>
            <person name="Pan Z."/>
            <person name="Liu X."/>
        </authorList>
    </citation>
    <scope>NUCLEOTIDE SEQUENCE [LARGE SCALE GENOMIC DNA]</scope>
    <source>
        <strain evidence="5">DSM 26</strain>
    </source>
</reference>
<gene>
    <name evidence="4" type="ORF">AFK71_04895</name>
</gene>
<comment type="similarity">
    <text evidence="1 3">Belongs to the Nudix hydrolase family.</text>
</comment>
<dbReference type="CDD" id="cd04665">
    <property type="entry name" value="NUDIX_RppH"/>
    <property type="match status" value="1"/>
</dbReference>
<dbReference type="SUPFAM" id="SSF55811">
    <property type="entry name" value="Nudix"/>
    <property type="match status" value="1"/>
</dbReference>
<accession>A0A0L0QU94</accession>
<dbReference type="PANTHER" id="PTHR43736:SF1">
    <property type="entry name" value="DIHYDRONEOPTERIN TRIPHOSPHATE DIPHOSPHATASE"/>
    <property type="match status" value="1"/>
</dbReference>
<dbReference type="PROSITE" id="PS00893">
    <property type="entry name" value="NUDIX_BOX"/>
    <property type="match status" value="1"/>
</dbReference>
<evidence type="ECO:0000256" key="1">
    <source>
        <dbReference type="ARBA" id="ARBA00005582"/>
    </source>
</evidence>
<dbReference type="PANTHER" id="PTHR43736">
    <property type="entry name" value="ADP-RIBOSE PYROPHOSPHATASE"/>
    <property type="match status" value="1"/>
</dbReference>
<keyword evidence="5" id="KW-1185">Reference proteome</keyword>
<dbReference type="PROSITE" id="PS51462">
    <property type="entry name" value="NUDIX"/>
    <property type="match status" value="1"/>
</dbReference>
<dbReference type="OrthoDB" id="9131041at2"/>
<protein>
    <submittedName>
        <fullName evidence="4">7,8-dihydro-8-oxoguanine-triphosphatase</fullName>
    </submittedName>
</protein>
<evidence type="ECO:0000256" key="3">
    <source>
        <dbReference type="RuleBase" id="RU003476"/>
    </source>
</evidence>
<name>A0A0L0QU94_VIRPA</name>
<dbReference type="GO" id="GO:0016787">
    <property type="term" value="F:hydrolase activity"/>
    <property type="evidence" value="ECO:0007669"/>
    <property type="project" value="UniProtKB-KW"/>
</dbReference>
<dbReference type="RefSeq" id="WP_050350419.1">
    <property type="nucleotide sequence ID" value="NZ_BOSN01000005.1"/>
</dbReference>